<feature type="transmembrane region" description="Helical" evidence="2">
    <location>
        <begin position="157"/>
        <end position="179"/>
    </location>
</feature>
<reference evidence="3 4" key="1">
    <citation type="submission" date="2016-10" db="EMBL/GenBank/DDBJ databases">
        <title>Proteomics and genomics reveal pathogen-plant mechanisms compatible with a hemibiotrophic lifestyle of Diplodia corticola.</title>
        <authorList>
            <person name="Fernandes I."/>
            <person name="De Jonge R."/>
            <person name="Van De Peer Y."/>
            <person name="Devreese B."/>
            <person name="Alves A."/>
            <person name="Esteves A.C."/>
        </authorList>
    </citation>
    <scope>NUCLEOTIDE SEQUENCE [LARGE SCALE GENOMIC DNA]</scope>
    <source>
        <strain evidence="3 4">CBS 112549</strain>
    </source>
</reference>
<feature type="transmembrane region" description="Helical" evidence="2">
    <location>
        <begin position="446"/>
        <end position="468"/>
    </location>
</feature>
<feature type="transmembrane region" description="Helical" evidence="2">
    <location>
        <begin position="56"/>
        <end position="78"/>
    </location>
</feature>
<dbReference type="OrthoDB" id="2688021at2759"/>
<sequence length="531" mass="56399">MAHRYYHNHHHNNSSTTTTLTANTSSTRHSHPSPPKPPPTPPPPINRDLSTRNTCALFLALTWLTGLASTGGGLYLLLYTHHWTDFHGLPLPLPPLVKRLAPLAVNVWLTVLQDSLGYVHAASLKWGLARQGRLAFNSNLRLFTSAPASSSSVANAWYVNAVMLAAMVVAYASSSLLLVNAYDDDDDDNNIERLMRIDGWSVDADAAAAAIGVSGTAAVCLGAALLVQAAVATCALASTATRAVPTWSSSPVDAVVACQEVAAAEGIVGVVSRHQPGRCLLGVADAPAHAASSRVGAVAPRRRQRASWAAHKGARTVVWLLWALATLASVGAVAVELLMTRRGAGEPGVALTGGHQLLGMGVFAALQAGVTLALHAAELPVGLTRDELAWRRAARRGGYRLEGYDAVWAAVSSWQAVVLFLAKPAIHWVFGLAVTVEYGWVYVRGVPFFCLAGAVAALAAYVTALSVWRPKGPQPAAYGHIQTLTDLIDEWSPVLYWGHKVSGPICHAGTSSRPMADIEMDQLYAGETWER</sequence>
<keyword evidence="2" id="KW-0472">Membrane</keyword>
<dbReference type="AlphaFoldDB" id="A0A1J9RH03"/>
<evidence type="ECO:0000256" key="2">
    <source>
        <dbReference type="SAM" id="Phobius"/>
    </source>
</evidence>
<keyword evidence="4" id="KW-1185">Reference proteome</keyword>
<feature type="compositionally biased region" description="Pro residues" evidence="1">
    <location>
        <begin position="32"/>
        <end position="45"/>
    </location>
</feature>
<proteinExistence type="predicted"/>
<feature type="transmembrane region" description="Helical" evidence="2">
    <location>
        <begin position="317"/>
        <end position="338"/>
    </location>
</feature>
<evidence type="ECO:0000313" key="4">
    <source>
        <dbReference type="Proteomes" id="UP000183809"/>
    </source>
</evidence>
<organism evidence="3 4">
    <name type="scientific">Diplodia corticola</name>
    <dbReference type="NCBI Taxonomy" id="236234"/>
    <lineage>
        <taxon>Eukaryota</taxon>
        <taxon>Fungi</taxon>
        <taxon>Dikarya</taxon>
        <taxon>Ascomycota</taxon>
        <taxon>Pezizomycotina</taxon>
        <taxon>Dothideomycetes</taxon>
        <taxon>Dothideomycetes incertae sedis</taxon>
        <taxon>Botryosphaeriales</taxon>
        <taxon>Botryosphaeriaceae</taxon>
        <taxon>Diplodia</taxon>
    </lineage>
</organism>
<protein>
    <submittedName>
        <fullName evidence="3">E3 ubiquitin-protein ligase upl4</fullName>
    </submittedName>
</protein>
<dbReference type="Proteomes" id="UP000183809">
    <property type="component" value="Unassembled WGS sequence"/>
</dbReference>
<name>A0A1J9RH03_9PEZI</name>
<feature type="transmembrane region" description="Helical" evidence="2">
    <location>
        <begin position="358"/>
        <end position="383"/>
    </location>
</feature>
<comment type="caution">
    <text evidence="3">The sequence shown here is derived from an EMBL/GenBank/DDBJ whole genome shotgun (WGS) entry which is preliminary data.</text>
</comment>
<feature type="compositionally biased region" description="Basic residues" evidence="1">
    <location>
        <begin position="1"/>
        <end position="12"/>
    </location>
</feature>
<dbReference type="STRING" id="236234.A0A1J9RH03"/>
<accession>A0A1J9RH03</accession>
<feature type="compositionally biased region" description="Low complexity" evidence="1">
    <location>
        <begin position="13"/>
        <end position="27"/>
    </location>
</feature>
<dbReference type="GeneID" id="31016405"/>
<gene>
    <name evidence="3" type="ORF">BKCO1_4400084</name>
</gene>
<dbReference type="EMBL" id="MNUE01000044">
    <property type="protein sequence ID" value="OJD31827.1"/>
    <property type="molecule type" value="Genomic_DNA"/>
</dbReference>
<feature type="transmembrane region" description="Helical" evidence="2">
    <location>
        <begin position="404"/>
        <end position="426"/>
    </location>
</feature>
<keyword evidence="2" id="KW-1133">Transmembrane helix</keyword>
<keyword evidence="2" id="KW-0812">Transmembrane</keyword>
<dbReference type="RefSeq" id="XP_020128087.1">
    <property type="nucleotide sequence ID" value="XM_020276144.1"/>
</dbReference>
<evidence type="ECO:0000313" key="3">
    <source>
        <dbReference type="EMBL" id="OJD31827.1"/>
    </source>
</evidence>
<feature type="region of interest" description="Disordered" evidence="1">
    <location>
        <begin position="1"/>
        <end position="47"/>
    </location>
</feature>
<evidence type="ECO:0000256" key="1">
    <source>
        <dbReference type="SAM" id="MobiDB-lite"/>
    </source>
</evidence>